<comment type="caution">
    <text evidence="2">The sequence shown here is derived from an EMBL/GenBank/DDBJ whole genome shotgun (WGS) entry which is preliminary data.</text>
</comment>
<feature type="signal peptide" evidence="1">
    <location>
        <begin position="1"/>
        <end position="21"/>
    </location>
</feature>
<name>A0A9P5RUE6_9FUNG</name>
<evidence type="ECO:0000313" key="2">
    <source>
        <dbReference type="EMBL" id="KAF9145367.1"/>
    </source>
</evidence>
<evidence type="ECO:0000313" key="3">
    <source>
        <dbReference type="Proteomes" id="UP000748756"/>
    </source>
</evidence>
<dbReference type="EMBL" id="JAAAUQ010000959">
    <property type="protein sequence ID" value="KAF9145367.1"/>
    <property type="molecule type" value="Genomic_DNA"/>
</dbReference>
<evidence type="ECO:0000256" key="1">
    <source>
        <dbReference type="SAM" id="SignalP"/>
    </source>
</evidence>
<keyword evidence="1" id="KW-0732">Signal</keyword>
<organism evidence="2 3">
    <name type="scientific">Linnemannia schmuckeri</name>
    <dbReference type="NCBI Taxonomy" id="64567"/>
    <lineage>
        <taxon>Eukaryota</taxon>
        <taxon>Fungi</taxon>
        <taxon>Fungi incertae sedis</taxon>
        <taxon>Mucoromycota</taxon>
        <taxon>Mortierellomycotina</taxon>
        <taxon>Mortierellomycetes</taxon>
        <taxon>Mortierellales</taxon>
        <taxon>Mortierellaceae</taxon>
        <taxon>Linnemannia</taxon>
    </lineage>
</organism>
<reference evidence="2" key="1">
    <citation type="journal article" date="2020" name="Fungal Divers.">
        <title>Resolving the Mortierellaceae phylogeny through synthesis of multi-gene phylogenetics and phylogenomics.</title>
        <authorList>
            <person name="Vandepol N."/>
            <person name="Liber J."/>
            <person name="Desiro A."/>
            <person name="Na H."/>
            <person name="Kennedy M."/>
            <person name="Barry K."/>
            <person name="Grigoriev I.V."/>
            <person name="Miller A.N."/>
            <person name="O'Donnell K."/>
            <person name="Stajich J.E."/>
            <person name="Bonito G."/>
        </authorList>
    </citation>
    <scope>NUCLEOTIDE SEQUENCE</scope>
    <source>
        <strain evidence="2">NRRL 6426</strain>
    </source>
</reference>
<dbReference type="AlphaFoldDB" id="A0A9P5RUE6"/>
<dbReference type="Proteomes" id="UP000748756">
    <property type="component" value="Unassembled WGS sequence"/>
</dbReference>
<protein>
    <submittedName>
        <fullName evidence="2">Uncharacterized protein</fullName>
    </submittedName>
</protein>
<feature type="chain" id="PRO_5040490799" evidence="1">
    <location>
        <begin position="22"/>
        <end position="140"/>
    </location>
</feature>
<gene>
    <name evidence="2" type="ORF">BG015_011913</name>
</gene>
<keyword evidence="3" id="KW-1185">Reference proteome</keyword>
<dbReference type="OrthoDB" id="2348294at2759"/>
<sequence>MRFSTSSFTITLTTLSTLAFAQNSTDSAIPPACQGCLVNAGIAQVPTCTGDNAWPKGDLTANTLTPNQKNCYCQLCLNDAWVKSCSAPGQCGTDIVASFAQALVAVKPAVCPNKSGAASGSKIGESLTVAVVAALLALLL</sequence>
<accession>A0A9P5RUE6</accession>
<proteinExistence type="predicted"/>